<organism evidence="1 2">
    <name type="scientific">Segatella copri</name>
    <dbReference type="NCBI Taxonomy" id="165179"/>
    <lineage>
        <taxon>Bacteria</taxon>
        <taxon>Pseudomonadati</taxon>
        <taxon>Bacteroidota</taxon>
        <taxon>Bacteroidia</taxon>
        <taxon>Bacteroidales</taxon>
        <taxon>Prevotellaceae</taxon>
        <taxon>Segatella</taxon>
    </lineage>
</organism>
<gene>
    <name evidence="1" type="ORF">KSW82_04950</name>
</gene>
<dbReference type="RefSeq" id="WP_217744166.1">
    <property type="nucleotide sequence ID" value="NZ_JAHOEI010000010.1"/>
</dbReference>
<accession>A0AAW4N3Y6</accession>
<protein>
    <submittedName>
        <fullName evidence="1">Uncharacterized protein</fullName>
    </submittedName>
</protein>
<evidence type="ECO:0000313" key="2">
    <source>
        <dbReference type="Proteomes" id="UP001196765"/>
    </source>
</evidence>
<evidence type="ECO:0000313" key="1">
    <source>
        <dbReference type="EMBL" id="MBV3387087.1"/>
    </source>
</evidence>
<reference evidence="1" key="1">
    <citation type="submission" date="2021-06" db="EMBL/GenBank/DDBJ databases">
        <title>Collection of gut derived symbiotic bacterial strains cultured from healthy donors.</title>
        <authorList>
            <person name="Lin H."/>
            <person name="Littmann E."/>
            <person name="Pamer E.G."/>
        </authorList>
    </citation>
    <scope>NUCLEOTIDE SEQUENCE</scope>
    <source>
        <strain evidence="1">MSK.21.74</strain>
    </source>
</reference>
<dbReference type="Proteomes" id="UP001196765">
    <property type="component" value="Unassembled WGS sequence"/>
</dbReference>
<dbReference type="EMBL" id="JAHOEI010000010">
    <property type="protein sequence ID" value="MBV3387087.1"/>
    <property type="molecule type" value="Genomic_DNA"/>
</dbReference>
<sequence length="1462" mass="162920">MIIYSDKGKKLLEIEVDDNSYRHRVIMGDYNLTLYYSLAEHVELPVGCYCDYQGERFTLERPEAFKMKHSRSFEYTVTMESSQAKAKIWKFRNPVDGRLKFSLTAKPHEHLQMFVDNMNRRDTGWAVGSCVSGDEVCISYNHAFCYEALEQMASTLNTEFEFNGKTVSLRKVEYNKNNPLPLSYGRGNGFKPNVGRSNYGETPPTEILYVQGGSDNIDPSKYGSSELLLPKSQSIGFDGVYFEDEEGFNADNARYYMTDDLGFSIRRKDKDLTSLAESSLDCSDIYPKRVGEISSVVCVDKDKNFYDIIDNSIPENLDYEKCLIDGETMTVIFQTGMLAGKEFEVKYYHNSILNPDGSLKKAARRFELTPQEIDGQTMPNETFCPRANEKYAVFKCMLPDAYICDNATKSGASWDMFRQAVKSLFDNEETKFTFTGDLDGIWAKKDWLNIGGRIKLGGYIKFSDERFQKDGVLVRITGIKDYINKPHSPSLELSNETKSASFSSKLKQLESEEVVIEDNHREAIQFTKRRFRDAKETMSMLEASLLENFTQSISPIAIQTMQMLVGDESLQFRFVSSKTNPTQVSHTINYDQETKTLKAAAGLIQHLTLGVSSLSSSHKPEEYLYWNVEEFESARLEDGSKKYYLYAKVSKTTDKGVFILSESAKTLNGIDGHYCLLVGVLNSEYNGERSFATLYGFTEILPGRVTTDRVVSGDGNSYFDMLANAMKLGDALDFNSAGDGKLRIKGTIVQSQSGQESYIGCYRGEYNASYTYYNGDEVTFIKDGYTSTYRMFSDTPVKGIEPTNTLYWQVVAQGSKGADGTSVKIKGQAYAHYSTMEEWDQDRRKPVVLIDKYTLTSGETTEDKYCVVKKLGRPFAGAAEGWITVYAEEGDAYIMNSDDEALNGCMYVPQTDKWQNVGRIKGDKGDTGQDGAAGKFTELRYAKNGSTTTPPALSKSSLNPSGWITEVPTVASLEYLWQTTAVKSGDGKTLLSQWSNPVRVTPYNGIDGQDGADGKDGTNGRGIRSVTEYYGVSQNSNVRPTVWSISSVPTLSETNKYLWNYERIFYTDGSSVTTPAVIIGCYGDKGRGIVSITEMYLATNLSTGVTKNTIGWSSSVQDISASRPYLYNYEIIKYSDNTTEETDVALIGRWGADGSDGQDGRDGVSAASVYRGEYSSTKRYYGNSFRVDIVKYNSAYYISRVDAPNGSGGFTGVVPTNTNYWNAYGASFESVATSLLLAELANIAGFIFRNNRLESQTLADGSTTDGATSKTPMVFLNGLTGQVSFAGGKVVFNADGTVNIGNGKFTVDKNGNTTMNNVTMNNITANSGTFKGVINADAGLIMKVEKFTANQEYYYLKSETTVLIVQTPYGKEQGDAHFQKIVLPQNPNVGQVLTIINNNAYPWYTELRIYGNGHRIIPSCGDTLWGDKTWDAGYYLPLATQRGKQLIFDGSMWWQINMFNGY</sequence>
<comment type="caution">
    <text evidence="1">The sequence shown here is derived from an EMBL/GenBank/DDBJ whole genome shotgun (WGS) entry which is preliminary data.</text>
</comment>
<proteinExistence type="predicted"/>
<name>A0AAW4N3Y6_9BACT</name>